<feature type="domain" description="SNARE-complex protein Syntaxin-18 N-terminal" evidence="11">
    <location>
        <begin position="4"/>
        <end position="94"/>
    </location>
</feature>
<comment type="caution">
    <text evidence="12">The sequence shown here is derived from an EMBL/GenBank/DDBJ whole genome shotgun (WGS) entry which is preliminary data.</text>
</comment>
<dbReference type="GO" id="GO:0031201">
    <property type="term" value="C:SNARE complex"/>
    <property type="evidence" value="ECO:0000318"/>
    <property type="project" value="GO_Central"/>
</dbReference>
<protein>
    <recommendedName>
        <fullName evidence="11">SNARE-complex protein Syntaxin-18 N-terminal domain-containing protein</fullName>
    </recommendedName>
</protein>
<dbReference type="PANTHER" id="PTHR15959:SF0">
    <property type="entry name" value="SYNTAXIN-18"/>
    <property type="match status" value="1"/>
</dbReference>
<dbReference type="Pfam" id="PF10496">
    <property type="entry name" value="Syntaxin-18_N"/>
    <property type="match status" value="1"/>
</dbReference>
<dbReference type="SUPFAM" id="SSF58038">
    <property type="entry name" value="SNARE fusion complex"/>
    <property type="match status" value="1"/>
</dbReference>
<dbReference type="InterPro" id="IPR019529">
    <property type="entry name" value="Syntaxin-18_N"/>
</dbReference>
<keyword evidence="5" id="KW-0653">Protein transport</keyword>
<evidence type="ECO:0000259" key="11">
    <source>
        <dbReference type="Pfam" id="PF10496"/>
    </source>
</evidence>
<evidence type="ECO:0000256" key="3">
    <source>
        <dbReference type="ARBA" id="ARBA00022448"/>
    </source>
</evidence>
<comment type="similarity">
    <text evidence="2">Belongs to the syntaxin family.</text>
</comment>
<dbReference type="EMBL" id="AAFI02000041">
    <property type="protein sequence ID" value="EAL66696.1"/>
    <property type="molecule type" value="Genomic_DNA"/>
</dbReference>
<dbReference type="PaxDb" id="44689-DDB0205576"/>
<dbReference type="GO" id="GO:0071782">
    <property type="term" value="C:endoplasmic reticulum tubular network"/>
    <property type="evidence" value="ECO:0000314"/>
    <property type="project" value="dictyBase"/>
</dbReference>
<dbReference type="GO" id="GO:0006890">
    <property type="term" value="P:retrograde vesicle-mediated transport, Golgi to endoplasmic reticulum"/>
    <property type="evidence" value="ECO:0000318"/>
    <property type="project" value="GO_Central"/>
</dbReference>
<evidence type="ECO:0000256" key="7">
    <source>
        <dbReference type="ARBA" id="ARBA00023054"/>
    </source>
</evidence>
<dbReference type="Proteomes" id="UP000002195">
    <property type="component" value="Unassembled WGS sequence"/>
</dbReference>
<dbReference type="VEuPathDB" id="AmoebaDB:DDB_G0281429"/>
<accession>Q54TZ2</accession>
<dbReference type="Gene3D" id="1.20.5.110">
    <property type="match status" value="1"/>
</dbReference>
<organism evidence="12 13">
    <name type="scientific">Dictyostelium discoideum</name>
    <name type="common">Social amoeba</name>
    <dbReference type="NCBI Taxonomy" id="44689"/>
    <lineage>
        <taxon>Eukaryota</taxon>
        <taxon>Amoebozoa</taxon>
        <taxon>Evosea</taxon>
        <taxon>Eumycetozoa</taxon>
        <taxon>Dictyostelia</taxon>
        <taxon>Dictyosteliales</taxon>
        <taxon>Dictyosteliaceae</taxon>
        <taxon>Dictyostelium</taxon>
    </lineage>
</organism>
<dbReference type="HOGENOM" id="CLU_716532_0_0_1"/>
<dbReference type="OMA" id="YMRIGQH"/>
<sequence length="386" mass="44788">MVMIDDTNRFLECVKRKCNDPSMKNKISNQTLLKKNQTKKEHQTDIIIKASISIYNTINTLELFLNEHKEAYVNTTTHIKSMSSKMTDEEREEIDKLSTNQIEVCKSSIKSIEELIRKHYTDLSKSYKKELSKWYGNKSISSSSIAILDIIRDDPADFLNLSETGRLSLRESLENYGPRVVLYSNIVDQLKHYLNNVSNSFKKLRSFRLNLKLKESEKLGNKATQDNTTLLRLRNKPSSSSSTKDPNSYNYEEEEENEKKVTTKDLYGGDGDGDDDEFDEEEMQIYEQQNSELKAELETLADQIEVINRQVEELSQLFDEITPHILQHKEVITNIHTTTIEATNYVTRGNNQIYEATKKSFDFRVMVLIFLIISSLSLLVLNWYQD</sequence>
<comment type="subcellular location">
    <subcellularLocation>
        <location evidence="1">Membrane</location>
        <topology evidence="1">Single-pass type IV membrane protein</topology>
    </subcellularLocation>
</comment>
<keyword evidence="6 10" id="KW-1133">Transmembrane helix</keyword>
<dbReference type="dictyBase" id="DDB_G0281429"/>
<keyword evidence="4 10" id="KW-0812">Transmembrane</keyword>
<dbReference type="GlyGen" id="Q54TZ2">
    <property type="glycosylation" value="1 site"/>
</dbReference>
<evidence type="ECO:0000256" key="2">
    <source>
        <dbReference type="ARBA" id="ARBA00009063"/>
    </source>
</evidence>
<dbReference type="PhylomeDB" id="Q54TZ2"/>
<evidence type="ECO:0000256" key="8">
    <source>
        <dbReference type="ARBA" id="ARBA00023136"/>
    </source>
</evidence>
<keyword evidence="7" id="KW-0175">Coiled coil</keyword>
<name>Q54TZ2_DICDI</name>
<proteinExistence type="inferred from homology"/>
<dbReference type="InParanoid" id="Q54TZ2"/>
<dbReference type="GeneID" id="8623054"/>
<dbReference type="RefSeq" id="XP_640669.1">
    <property type="nucleotide sequence ID" value="XM_635577.1"/>
</dbReference>
<evidence type="ECO:0000256" key="1">
    <source>
        <dbReference type="ARBA" id="ARBA00004211"/>
    </source>
</evidence>
<evidence type="ECO:0000256" key="9">
    <source>
        <dbReference type="SAM" id="MobiDB-lite"/>
    </source>
</evidence>
<dbReference type="SMR" id="Q54TZ2"/>
<dbReference type="Reactome" id="R-DDI-6811434">
    <property type="pathway name" value="COPI-dependent Golgi-to-ER retrograde traffic"/>
</dbReference>
<dbReference type="FunCoup" id="Q54TZ2">
    <property type="interactions" value="321"/>
</dbReference>
<dbReference type="GO" id="GO:0005783">
    <property type="term" value="C:endoplasmic reticulum"/>
    <property type="evidence" value="ECO:0000318"/>
    <property type="project" value="GO_Central"/>
</dbReference>
<evidence type="ECO:0000313" key="13">
    <source>
        <dbReference type="Proteomes" id="UP000002195"/>
    </source>
</evidence>
<dbReference type="AlphaFoldDB" id="Q54TZ2"/>
<dbReference type="PANTHER" id="PTHR15959">
    <property type="entry name" value="SYNTAXIN-18"/>
    <property type="match status" value="1"/>
</dbReference>
<evidence type="ECO:0000313" key="12">
    <source>
        <dbReference type="EMBL" id="EAL66696.1"/>
    </source>
</evidence>
<dbReference type="eggNOG" id="KOG3894">
    <property type="taxonomic scope" value="Eukaryota"/>
</dbReference>
<keyword evidence="8 10" id="KW-0472">Membrane</keyword>
<dbReference type="KEGG" id="ddi:DDB_G0281429"/>
<dbReference type="GO" id="GO:0015031">
    <property type="term" value="P:protein transport"/>
    <property type="evidence" value="ECO:0007669"/>
    <property type="project" value="UniProtKB-KW"/>
</dbReference>
<evidence type="ECO:0000256" key="4">
    <source>
        <dbReference type="ARBA" id="ARBA00022692"/>
    </source>
</evidence>
<evidence type="ECO:0000256" key="6">
    <source>
        <dbReference type="ARBA" id="ARBA00022989"/>
    </source>
</evidence>
<feature type="transmembrane region" description="Helical" evidence="10">
    <location>
        <begin position="365"/>
        <end position="384"/>
    </location>
</feature>
<reference evidence="12 13" key="1">
    <citation type="journal article" date="2005" name="Nature">
        <title>The genome of the social amoeba Dictyostelium discoideum.</title>
        <authorList>
            <consortium name="The Dictyostelium discoideum Sequencing Consortium"/>
            <person name="Eichinger L."/>
            <person name="Pachebat J.A."/>
            <person name="Glockner G."/>
            <person name="Rajandream M.A."/>
            <person name="Sucgang R."/>
            <person name="Berriman M."/>
            <person name="Song J."/>
            <person name="Olsen R."/>
            <person name="Szafranski K."/>
            <person name="Xu Q."/>
            <person name="Tunggal B."/>
            <person name="Kummerfeld S."/>
            <person name="Madera M."/>
            <person name="Konfortov B.A."/>
            <person name="Rivero F."/>
            <person name="Bankier A.T."/>
            <person name="Lehmann R."/>
            <person name="Hamlin N."/>
            <person name="Davies R."/>
            <person name="Gaudet P."/>
            <person name="Fey P."/>
            <person name="Pilcher K."/>
            <person name="Chen G."/>
            <person name="Saunders D."/>
            <person name="Sodergren E."/>
            <person name="Davis P."/>
            <person name="Kerhornou A."/>
            <person name="Nie X."/>
            <person name="Hall N."/>
            <person name="Anjard C."/>
            <person name="Hemphill L."/>
            <person name="Bason N."/>
            <person name="Farbrother P."/>
            <person name="Desany B."/>
            <person name="Just E."/>
            <person name="Morio T."/>
            <person name="Rost R."/>
            <person name="Churcher C."/>
            <person name="Cooper J."/>
            <person name="Haydock S."/>
            <person name="van Driessche N."/>
            <person name="Cronin A."/>
            <person name="Goodhead I."/>
            <person name="Muzny D."/>
            <person name="Mourier T."/>
            <person name="Pain A."/>
            <person name="Lu M."/>
            <person name="Harper D."/>
            <person name="Lindsay R."/>
            <person name="Hauser H."/>
            <person name="James K."/>
            <person name="Quiles M."/>
            <person name="Madan Babu M."/>
            <person name="Saito T."/>
            <person name="Buchrieser C."/>
            <person name="Wardroper A."/>
            <person name="Felder M."/>
            <person name="Thangavelu M."/>
            <person name="Johnson D."/>
            <person name="Knights A."/>
            <person name="Loulseged H."/>
            <person name="Mungall K."/>
            <person name="Oliver K."/>
            <person name="Price C."/>
            <person name="Quail M.A."/>
            <person name="Urushihara H."/>
            <person name="Hernandez J."/>
            <person name="Rabbinowitsch E."/>
            <person name="Steffen D."/>
            <person name="Sanders M."/>
            <person name="Ma J."/>
            <person name="Kohara Y."/>
            <person name="Sharp S."/>
            <person name="Simmonds M."/>
            <person name="Spiegler S."/>
            <person name="Tivey A."/>
            <person name="Sugano S."/>
            <person name="White B."/>
            <person name="Walker D."/>
            <person name="Woodward J."/>
            <person name="Winckler T."/>
            <person name="Tanaka Y."/>
            <person name="Shaulsky G."/>
            <person name="Schleicher M."/>
            <person name="Weinstock G."/>
            <person name="Rosenthal A."/>
            <person name="Cox E.C."/>
            <person name="Chisholm R.L."/>
            <person name="Gibbs R."/>
            <person name="Loomis W.F."/>
            <person name="Platzer M."/>
            <person name="Kay R.R."/>
            <person name="Williams J."/>
            <person name="Dear P.H."/>
            <person name="Noegel A.A."/>
            <person name="Barrell B."/>
            <person name="Kuspa A."/>
        </authorList>
    </citation>
    <scope>NUCLEOTIDE SEQUENCE [LARGE SCALE GENOMIC DNA]</scope>
    <source>
        <strain evidence="12 13">AX4</strain>
    </source>
</reference>
<evidence type="ECO:0000256" key="10">
    <source>
        <dbReference type="SAM" id="Phobius"/>
    </source>
</evidence>
<feature type="region of interest" description="Disordered" evidence="9">
    <location>
        <begin position="224"/>
        <end position="277"/>
    </location>
</feature>
<keyword evidence="3" id="KW-0813">Transport</keyword>
<evidence type="ECO:0000256" key="5">
    <source>
        <dbReference type="ARBA" id="ARBA00022927"/>
    </source>
</evidence>
<gene>
    <name evidence="12" type="ORF">DDB_G0281429</name>
</gene>
<keyword evidence="13" id="KW-1185">Reference proteome</keyword>
<dbReference type="STRING" id="44689.Q54TZ2"/>